<keyword evidence="2" id="KW-1185">Reference proteome</keyword>
<evidence type="ECO:0000313" key="2">
    <source>
        <dbReference type="Proteomes" id="UP000292003"/>
    </source>
</evidence>
<dbReference type="NCBIfam" id="NF047352">
    <property type="entry name" value="P_loop_sacsin"/>
    <property type="match status" value="1"/>
</dbReference>
<dbReference type="SUPFAM" id="SSF55874">
    <property type="entry name" value="ATPase domain of HSP90 chaperone/DNA topoisomerase II/histidine kinase"/>
    <property type="match status" value="1"/>
</dbReference>
<accession>A0A4Q7J482</accession>
<dbReference type="EMBL" id="SFCC01000011">
    <property type="protein sequence ID" value="RZQ61829.1"/>
    <property type="molecule type" value="Genomic_DNA"/>
</dbReference>
<gene>
    <name evidence="1" type="ORF">EWH70_23070</name>
</gene>
<name>A0A4Q7J482_9PSEU</name>
<reference evidence="1 2" key="1">
    <citation type="submission" date="2019-02" db="EMBL/GenBank/DDBJ databases">
        <title>Draft genome sequence of Amycolatopsis sp. 8-3EHSu isolated from roots of Suaeda maritima.</title>
        <authorList>
            <person name="Duangmal K."/>
            <person name="Chantavorakit T."/>
        </authorList>
    </citation>
    <scope>NUCLEOTIDE SEQUENCE [LARGE SCALE GENOMIC DNA]</scope>
    <source>
        <strain evidence="1 2">8-3EHSu</strain>
    </source>
</reference>
<dbReference type="OrthoDB" id="3201966at2"/>
<dbReference type="InterPro" id="IPR036890">
    <property type="entry name" value="HATPase_C_sf"/>
</dbReference>
<protein>
    <submittedName>
        <fullName evidence="1">Molecular chaperone Hsp90</fullName>
    </submittedName>
</protein>
<dbReference type="AlphaFoldDB" id="A0A4Q7J482"/>
<organism evidence="1 2">
    <name type="scientific">Amycolatopsis suaedae</name>
    <dbReference type="NCBI Taxonomy" id="2510978"/>
    <lineage>
        <taxon>Bacteria</taxon>
        <taxon>Bacillati</taxon>
        <taxon>Actinomycetota</taxon>
        <taxon>Actinomycetes</taxon>
        <taxon>Pseudonocardiales</taxon>
        <taxon>Pseudonocardiaceae</taxon>
        <taxon>Amycolatopsis</taxon>
    </lineage>
</organism>
<sequence length="887" mass="93016">MTQPDPFGTAALREAVLAAWRDSPTRFTEDLNTENDLRAGGYRDRLFVELAQNAADAALAAGAPGTVRVSVVDGELRVANTGVPLDAPGVAALASLRASAKRGDTAGRFGVGFAAVLAVTDAPRIVSTTGSVAFSAERTRAESGRSGDVPVLRLVWPVDEQPPEGFDTEVRLSGVPDTILDDIRREVPDLLLALPWLARIEVDGDVWSRSGDEITGPGGVTRWHTHSDQGVTWAVPLDRPLGEDVLHAPTPTDERLSLPARLIASLPIEPNRRRVLPGADAVLARAADLYPAFVRGYADRLALVPVAGFPLSEVDSTLRELVIDRLRTVRWLPAAGTGELTGGGARVLAVDSPALVELLADVVPGLAANCGPAAVRTLAVVGARRLDVAGAVEALTGAGRPPSWWRRLYDVLLPLVESHEIDADELGGLPVPLADGRTLPGPRGALLFDAGSDLLELLAEADVAGLRLVHPDGAHPLLERLGAVRAGAAELLDSPALADAVERSVADARAGLDVLPLAGAVLRLSEVSAVDGLGALALPAHDGWRRADELVLPGAPLLDVLDPEVLGEDAPLDVLDEEFAQDWPTETLTGVGVLRTFATDPETGLRDLDLVADDAWPAALRLIAAEPETWRALPDAAGWIAREALLAGRAPREWRLADAGGLAGLFDPVPDVGLPDTLLAAAGVRAELTVEGPDDAEDLLDRLADPAREVPPGLVLRAHVALAESDVDGLEPARVRAADGTVVDAEDAVVLDAPWLLGVLPAGGVVAGGDPERLADLLNLPLAEDETDAEVVSEGAYLPWSELPAVVLAADLLDCPLPGGGPILHDELTVRVHGEERSVHWWVDDRLHAADTPDGLARAFAHAAGRWADRHLVLALLDDPSAGTLLG</sequence>
<proteinExistence type="predicted"/>
<comment type="caution">
    <text evidence="1">The sequence shown here is derived from an EMBL/GenBank/DDBJ whole genome shotgun (WGS) entry which is preliminary data.</text>
</comment>
<dbReference type="Proteomes" id="UP000292003">
    <property type="component" value="Unassembled WGS sequence"/>
</dbReference>
<dbReference type="RefSeq" id="WP_130477561.1">
    <property type="nucleotide sequence ID" value="NZ_SFCC01000011.1"/>
</dbReference>
<evidence type="ECO:0000313" key="1">
    <source>
        <dbReference type="EMBL" id="RZQ61829.1"/>
    </source>
</evidence>